<evidence type="ECO:0000313" key="1">
    <source>
        <dbReference type="EMBL" id="OGL79927.1"/>
    </source>
</evidence>
<accession>A0A1F7UQH4</accession>
<dbReference type="EMBL" id="MGEJ01000021">
    <property type="protein sequence ID" value="OGL79927.1"/>
    <property type="molecule type" value="Genomic_DNA"/>
</dbReference>
<dbReference type="Proteomes" id="UP000176897">
    <property type="component" value="Unassembled WGS sequence"/>
</dbReference>
<reference evidence="1 2" key="1">
    <citation type="journal article" date="2016" name="Nat. Commun.">
        <title>Thousands of microbial genomes shed light on interconnected biogeochemical processes in an aquifer system.</title>
        <authorList>
            <person name="Anantharaman K."/>
            <person name="Brown C.T."/>
            <person name="Hug L.A."/>
            <person name="Sharon I."/>
            <person name="Castelle C.J."/>
            <person name="Probst A.J."/>
            <person name="Thomas B.C."/>
            <person name="Singh A."/>
            <person name="Wilkins M.J."/>
            <person name="Karaoz U."/>
            <person name="Brodie E.L."/>
            <person name="Williams K.H."/>
            <person name="Hubbard S.S."/>
            <person name="Banfield J.F."/>
        </authorList>
    </citation>
    <scope>NUCLEOTIDE SEQUENCE [LARGE SCALE GENOMIC DNA]</scope>
</reference>
<comment type="caution">
    <text evidence="1">The sequence shown here is derived from an EMBL/GenBank/DDBJ whole genome shotgun (WGS) entry which is preliminary data.</text>
</comment>
<dbReference type="STRING" id="1802401.A3B21_00870"/>
<sequence length="63" mass="6889">MLCESSNIRIRIFVDSPVHSLIRIIFILAAAYGADSCKSQTIGAGALPFYNLYNVALLMLEPS</sequence>
<evidence type="ECO:0000313" key="2">
    <source>
        <dbReference type="Proteomes" id="UP000176897"/>
    </source>
</evidence>
<proteinExistence type="predicted"/>
<name>A0A1F7UQH4_9BACT</name>
<gene>
    <name evidence="1" type="ORF">A3B21_00870</name>
</gene>
<protein>
    <submittedName>
        <fullName evidence="1">Uncharacterized protein</fullName>
    </submittedName>
</protein>
<organism evidence="1 2">
    <name type="scientific">Candidatus Uhrbacteria bacterium RIFCSPLOWO2_01_FULL_47_24</name>
    <dbReference type="NCBI Taxonomy" id="1802401"/>
    <lineage>
        <taxon>Bacteria</taxon>
        <taxon>Candidatus Uhriibacteriota</taxon>
    </lineage>
</organism>
<dbReference type="AlphaFoldDB" id="A0A1F7UQH4"/>